<evidence type="ECO:0000256" key="3">
    <source>
        <dbReference type="ARBA" id="ARBA00022741"/>
    </source>
</evidence>
<keyword evidence="3 9" id="KW-0547">Nucleotide-binding</keyword>
<protein>
    <recommendedName>
        <fullName evidence="2 9">DNA mismatch repair protein MutS</fullName>
    </recommendedName>
</protein>
<dbReference type="Gene3D" id="6.10.140.430">
    <property type="match status" value="1"/>
</dbReference>
<evidence type="ECO:0000256" key="2">
    <source>
        <dbReference type="ARBA" id="ARBA00021982"/>
    </source>
</evidence>
<dbReference type="PANTHER" id="PTHR11361:SF34">
    <property type="entry name" value="DNA MISMATCH REPAIR PROTEIN MSH1, MITOCHONDRIAL"/>
    <property type="match status" value="1"/>
</dbReference>
<dbReference type="Pfam" id="PF05190">
    <property type="entry name" value="MutS_IV"/>
    <property type="match status" value="1"/>
</dbReference>
<feature type="domain" description="DNA mismatch repair proteins mutS family" evidence="12">
    <location>
        <begin position="690"/>
        <end position="706"/>
    </location>
</feature>
<dbReference type="RefSeq" id="WP_126751194.1">
    <property type="nucleotide sequence ID" value="NZ_JBHUMT010000016.1"/>
</dbReference>
<comment type="function">
    <text evidence="8 9">This protein is involved in the repair of mismatches in DNA. It is possible that it carries out the mismatch recognition step. This protein has a weak ATPase activity.</text>
</comment>
<dbReference type="NCBIfam" id="TIGR01070">
    <property type="entry name" value="mutS1"/>
    <property type="match status" value="1"/>
</dbReference>
<dbReference type="InterPro" id="IPR007860">
    <property type="entry name" value="DNA_mmatch_repair_MutS_con_dom"/>
</dbReference>
<feature type="region of interest" description="Disordered" evidence="11">
    <location>
        <begin position="800"/>
        <end position="828"/>
    </location>
</feature>
<dbReference type="InterPro" id="IPR036187">
    <property type="entry name" value="DNA_mismatch_repair_MutS_sf"/>
</dbReference>
<dbReference type="SUPFAM" id="SSF55271">
    <property type="entry name" value="DNA repair protein MutS, domain I"/>
    <property type="match status" value="1"/>
</dbReference>
<gene>
    <name evidence="9 13" type="primary">mutS</name>
    <name evidence="13" type="ORF">CWI73_01255</name>
</gene>
<evidence type="ECO:0000256" key="10">
    <source>
        <dbReference type="RuleBase" id="RU003756"/>
    </source>
</evidence>
<keyword evidence="6 9" id="KW-0238">DNA-binding</keyword>
<dbReference type="Proteomes" id="UP000288361">
    <property type="component" value="Unassembled WGS sequence"/>
</dbReference>
<comment type="caution">
    <text evidence="13">The sequence shown here is derived from an EMBL/GenBank/DDBJ whole genome shotgun (WGS) entry which is preliminary data.</text>
</comment>
<dbReference type="InterPro" id="IPR007695">
    <property type="entry name" value="DNA_mismatch_repair_MutS-lik_N"/>
</dbReference>
<sequence length="858" mass="96052">MPDFSEKYIQSHTPMMQQYLRIKAQHADMLLFYRMGDFYELFYDDAKRSAELLDISLTARGQSNGEPIPMAGVPYHAVENYLARLVNLGESVAICEQIGDPATSKGPVERKVVRIVTPGTVTDESLLAERQQKLLVAISALKDDLYAISSLELSSGRFWLTQANSHEQLAAEMQRLEPAELLYPDTLSLAGLPLAKANCKRRPAWEFEQQTAFELLTRQFATQHLEGFGLKADEPTLGAAGAILHYVKETQRSALPHIQSIVTEHPNDALILDAATRRNLELQQSLGDANTHLSAVLDKTASAMGSRQFQRWLQRPIRNQEALNKRYDAVAALLENNAYEPLQTSLKSLSDIERIVARVGLRTARPKDFARLRDSLKQLPDIKSQLQHQSLNQLNEAILLFPEVVDRLERAITDNPPLLIRDGGVIAEGYDSELDDLRDLATGATDYLHQLEQRERQQTGIATLKVGYNKVHGYFIEVSRQNADSVPEHYQRRQTLKNTERYIVPELKEHEDKVLNAQARSLAREKWLYDQLFEQLMPHVADLQRTASALAQLDTLSCFAQLANNWNYCRPELTDKSSLIELEQARHPVIEQLSETPFIANDVALNDTQRMLMITGPNMGGKSTFMRQAALIVILAHMGCYVPASAARIGRIDRIFTRIGASDDLASGRSTFMVEMTETANILHNATPNSLVLMDEIGRGTSTYDGLSLAWSCADYLAQKLQCLTLFATHYFELTELADELPATSNVHVNAKEHGDTIAFLHTVTEGAASQSFGLQVAKLAGVPEHVIQQAKLKLKELETAHHGSHKSVPAETNEKQPSLPLEPTQPNPILEQLKTTDLNNLSPRQALDLLFSWQNKL</sequence>
<dbReference type="FunFam" id="3.40.1170.10:FF:000001">
    <property type="entry name" value="DNA mismatch repair protein MutS"/>
    <property type="match status" value="1"/>
</dbReference>
<evidence type="ECO:0000256" key="8">
    <source>
        <dbReference type="ARBA" id="ARBA00024647"/>
    </source>
</evidence>
<dbReference type="InterPro" id="IPR005748">
    <property type="entry name" value="DNA_mismatch_repair_MutS"/>
</dbReference>
<dbReference type="PANTHER" id="PTHR11361">
    <property type="entry name" value="DNA MISMATCH REPAIR PROTEIN MUTS FAMILY MEMBER"/>
    <property type="match status" value="1"/>
</dbReference>
<dbReference type="Pfam" id="PF05188">
    <property type="entry name" value="MutS_II"/>
    <property type="match status" value="1"/>
</dbReference>
<dbReference type="InterPro" id="IPR036678">
    <property type="entry name" value="MutS_con_dom_sf"/>
</dbReference>
<dbReference type="FunFam" id="3.40.50.300:FF:000283">
    <property type="entry name" value="DNA mismatch repair protein MutS"/>
    <property type="match status" value="1"/>
</dbReference>
<dbReference type="PROSITE" id="PS00486">
    <property type="entry name" value="DNA_MISMATCH_REPAIR_2"/>
    <property type="match status" value="1"/>
</dbReference>
<dbReference type="InterPro" id="IPR000432">
    <property type="entry name" value="DNA_mismatch_repair_MutS_C"/>
</dbReference>
<dbReference type="GO" id="GO:0030983">
    <property type="term" value="F:mismatched DNA binding"/>
    <property type="evidence" value="ECO:0007669"/>
    <property type="project" value="InterPro"/>
</dbReference>
<dbReference type="Gene3D" id="3.40.1170.10">
    <property type="entry name" value="DNA repair protein MutS, domain I"/>
    <property type="match status" value="1"/>
</dbReference>
<dbReference type="InterPro" id="IPR007696">
    <property type="entry name" value="DNA_mismatch_repair_MutS_core"/>
</dbReference>
<evidence type="ECO:0000256" key="4">
    <source>
        <dbReference type="ARBA" id="ARBA00022763"/>
    </source>
</evidence>
<comment type="similarity">
    <text evidence="1 9 10">Belongs to the DNA mismatch repair MutS family.</text>
</comment>
<dbReference type="CDD" id="cd03284">
    <property type="entry name" value="ABC_MutS1"/>
    <property type="match status" value="1"/>
</dbReference>
<dbReference type="SMART" id="SM00533">
    <property type="entry name" value="MUTSd"/>
    <property type="match status" value="1"/>
</dbReference>
<dbReference type="Gene3D" id="3.30.420.110">
    <property type="entry name" value="MutS, connector domain"/>
    <property type="match status" value="1"/>
</dbReference>
<dbReference type="EMBL" id="PIQA01000001">
    <property type="protein sequence ID" value="RUO68173.1"/>
    <property type="molecule type" value="Genomic_DNA"/>
</dbReference>
<dbReference type="SUPFAM" id="SSF53150">
    <property type="entry name" value="DNA repair protein MutS, domain II"/>
    <property type="match status" value="1"/>
</dbReference>
<dbReference type="InterPro" id="IPR007861">
    <property type="entry name" value="DNA_mismatch_repair_MutS_clamp"/>
</dbReference>
<dbReference type="Gene3D" id="1.10.1420.10">
    <property type="match status" value="2"/>
</dbReference>
<dbReference type="InterPro" id="IPR027417">
    <property type="entry name" value="P-loop_NTPase"/>
</dbReference>
<evidence type="ECO:0000256" key="1">
    <source>
        <dbReference type="ARBA" id="ARBA00006271"/>
    </source>
</evidence>
<evidence type="ECO:0000256" key="7">
    <source>
        <dbReference type="ARBA" id="ARBA00023204"/>
    </source>
</evidence>
<dbReference type="AlphaFoldDB" id="A0A432YY23"/>
<dbReference type="SUPFAM" id="SSF52540">
    <property type="entry name" value="P-loop containing nucleoside triphosphate hydrolases"/>
    <property type="match status" value="1"/>
</dbReference>
<dbReference type="PIRSF" id="PIRSF037677">
    <property type="entry name" value="DNA_mis_repair_Msh6"/>
    <property type="match status" value="1"/>
</dbReference>
<accession>A0A432YY23</accession>
<dbReference type="InterPro" id="IPR016151">
    <property type="entry name" value="DNA_mismatch_repair_MutS_N"/>
</dbReference>
<dbReference type="GO" id="GO:0006298">
    <property type="term" value="P:mismatch repair"/>
    <property type="evidence" value="ECO:0007669"/>
    <property type="project" value="UniProtKB-UniRule"/>
</dbReference>
<feature type="binding site" evidence="9">
    <location>
        <begin position="616"/>
        <end position="623"/>
    </location>
    <ligand>
        <name>ATP</name>
        <dbReference type="ChEBI" id="CHEBI:30616"/>
    </ligand>
</feature>
<proteinExistence type="inferred from homology"/>
<reference evidence="13 14" key="1">
    <citation type="journal article" date="2011" name="Front. Microbiol.">
        <title>Genomic signatures of strain selection and enhancement in Bacillus atrophaeus var. globigii, a historical biowarfare simulant.</title>
        <authorList>
            <person name="Gibbons H.S."/>
            <person name="Broomall S.M."/>
            <person name="McNew L.A."/>
            <person name="Daligault H."/>
            <person name="Chapman C."/>
            <person name="Bruce D."/>
            <person name="Karavis M."/>
            <person name="Krepps M."/>
            <person name="McGregor P.A."/>
            <person name="Hong C."/>
            <person name="Park K.H."/>
            <person name="Akmal A."/>
            <person name="Feldman A."/>
            <person name="Lin J.S."/>
            <person name="Chang W.E."/>
            <person name="Higgs B.W."/>
            <person name="Demirev P."/>
            <person name="Lindquist J."/>
            <person name="Liem A."/>
            <person name="Fochler E."/>
            <person name="Read T.D."/>
            <person name="Tapia R."/>
            <person name="Johnson S."/>
            <person name="Bishop-Lilly K.A."/>
            <person name="Detter C."/>
            <person name="Han C."/>
            <person name="Sozhamannan S."/>
            <person name="Rosenzweig C.N."/>
            <person name="Skowronski E.W."/>
        </authorList>
    </citation>
    <scope>NUCLEOTIDE SEQUENCE [LARGE SCALE GENOMIC DNA]</scope>
    <source>
        <strain evidence="13 14">TPS4-2</strain>
    </source>
</reference>
<dbReference type="SUPFAM" id="SSF48334">
    <property type="entry name" value="DNA repair protein MutS, domain III"/>
    <property type="match status" value="1"/>
</dbReference>
<dbReference type="InterPro" id="IPR017261">
    <property type="entry name" value="DNA_mismatch_repair_MutS/MSH"/>
</dbReference>
<evidence type="ECO:0000256" key="11">
    <source>
        <dbReference type="SAM" id="MobiDB-lite"/>
    </source>
</evidence>
<evidence type="ECO:0000313" key="14">
    <source>
        <dbReference type="Proteomes" id="UP000288361"/>
    </source>
</evidence>
<evidence type="ECO:0000259" key="12">
    <source>
        <dbReference type="PROSITE" id="PS00486"/>
    </source>
</evidence>
<dbReference type="GO" id="GO:0003684">
    <property type="term" value="F:damaged DNA binding"/>
    <property type="evidence" value="ECO:0007669"/>
    <property type="project" value="UniProtKB-UniRule"/>
</dbReference>
<dbReference type="GO" id="GO:0005829">
    <property type="term" value="C:cytosol"/>
    <property type="evidence" value="ECO:0007669"/>
    <property type="project" value="TreeGrafter"/>
</dbReference>
<dbReference type="Pfam" id="PF01624">
    <property type="entry name" value="MutS_I"/>
    <property type="match status" value="1"/>
</dbReference>
<evidence type="ECO:0000256" key="5">
    <source>
        <dbReference type="ARBA" id="ARBA00022840"/>
    </source>
</evidence>
<keyword evidence="4 9" id="KW-0227">DNA damage</keyword>
<dbReference type="GO" id="GO:0140664">
    <property type="term" value="F:ATP-dependent DNA damage sensor activity"/>
    <property type="evidence" value="ECO:0007669"/>
    <property type="project" value="InterPro"/>
</dbReference>
<dbReference type="Pfam" id="PF05192">
    <property type="entry name" value="MutS_III"/>
    <property type="match status" value="1"/>
</dbReference>
<dbReference type="FunFam" id="1.10.1420.10:FF:000002">
    <property type="entry name" value="DNA mismatch repair protein MutS"/>
    <property type="match status" value="1"/>
</dbReference>
<dbReference type="Gene3D" id="3.40.50.300">
    <property type="entry name" value="P-loop containing nucleotide triphosphate hydrolases"/>
    <property type="match status" value="1"/>
</dbReference>
<organism evidence="13 14">
    <name type="scientific">Idiomarina piscisalsi</name>
    <dbReference type="NCBI Taxonomy" id="1096243"/>
    <lineage>
        <taxon>Bacteria</taxon>
        <taxon>Pseudomonadati</taxon>
        <taxon>Pseudomonadota</taxon>
        <taxon>Gammaproteobacteria</taxon>
        <taxon>Alteromonadales</taxon>
        <taxon>Idiomarinaceae</taxon>
        <taxon>Idiomarina</taxon>
    </lineage>
</organism>
<dbReference type="HAMAP" id="MF_00096">
    <property type="entry name" value="MutS"/>
    <property type="match status" value="1"/>
</dbReference>
<evidence type="ECO:0000313" key="13">
    <source>
        <dbReference type="EMBL" id="RUO68173.1"/>
    </source>
</evidence>
<dbReference type="GO" id="GO:0005524">
    <property type="term" value="F:ATP binding"/>
    <property type="evidence" value="ECO:0007669"/>
    <property type="project" value="UniProtKB-UniRule"/>
</dbReference>
<dbReference type="InterPro" id="IPR045076">
    <property type="entry name" value="MutS"/>
</dbReference>
<dbReference type="SMART" id="SM00534">
    <property type="entry name" value="MUTSac"/>
    <property type="match status" value="1"/>
</dbReference>
<dbReference type="NCBIfam" id="NF003810">
    <property type="entry name" value="PRK05399.1"/>
    <property type="match status" value="1"/>
</dbReference>
<keyword evidence="5 9" id="KW-0067">ATP-binding</keyword>
<keyword evidence="7 9" id="KW-0234">DNA repair</keyword>
<name>A0A432YY23_9GAMM</name>
<dbReference type="Pfam" id="PF00488">
    <property type="entry name" value="MutS_V"/>
    <property type="match status" value="1"/>
</dbReference>
<evidence type="ECO:0000256" key="9">
    <source>
        <dbReference type="HAMAP-Rule" id="MF_00096"/>
    </source>
</evidence>
<evidence type="ECO:0000256" key="6">
    <source>
        <dbReference type="ARBA" id="ARBA00023125"/>
    </source>
</evidence>